<accession>A0ABX2R576</accession>
<keyword evidence="3" id="KW-1185">Reference proteome</keyword>
<dbReference type="RefSeq" id="WP_177053767.1">
    <property type="nucleotide sequence ID" value="NZ_JACAQM010000035.1"/>
</dbReference>
<evidence type="ECO:0000259" key="1">
    <source>
        <dbReference type="Pfam" id="PF21837"/>
    </source>
</evidence>
<organism evidence="2 3">
    <name type="scientific">Pseudomonas reactans</name>
    <dbReference type="NCBI Taxonomy" id="117680"/>
    <lineage>
        <taxon>Bacteria</taxon>
        <taxon>Pseudomonadati</taxon>
        <taxon>Pseudomonadota</taxon>
        <taxon>Gammaproteobacteria</taxon>
        <taxon>Pseudomonadales</taxon>
        <taxon>Pseudomonadaceae</taxon>
        <taxon>Pseudomonas</taxon>
    </lineage>
</organism>
<reference evidence="2 3" key="1">
    <citation type="submission" date="2020-04" db="EMBL/GenBank/DDBJ databases">
        <title>Molecular characterization of pseudomonads from Agaricus bisporus reveal novel blotch 2 pathogens in Western Europe.</title>
        <authorList>
            <person name="Taparia T."/>
            <person name="Krijger M."/>
            <person name="Haynes E."/>
            <person name="Elpinstone J.G."/>
            <person name="Noble R."/>
            <person name="Van Der Wolf J."/>
        </authorList>
    </citation>
    <scope>NUCLEOTIDE SEQUENCE [LARGE SCALE GENOMIC DNA]</scope>
    <source>
        <strain evidence="2 3">P7774</strain>
    </source>
</reference>
<dbReference type="Proteomes" id="UP000572863">
    <property type="component" value="Unassembled WGS sequence"/>
</dbReference>
<feature type="domain" description="DUF6896" evidence="1">
    <location>
        <begin position="7"/>
        <end position="133"/>
    </location>
</feature>
<protein>
    <recommendedName>
        <fullName evidence="1">DUF6896 domain-containing protein</fullName>
    </recommendedName>
</protein>
<evidence type="ECO:0000313" key="2">
    <source>
        <dbReference type="EMBL" id="NWD98953.1"/>
    </source>
</evidence>
<dbReference type="EMBL" id="JACARY010000093">
    <property type="protein sequence ID" value="NWD98953.1"/>
    <property type="molecule type" value="Genomic_DNA"/>
</dbReference>
<sequence length="136" mass="15834">MQIHTLETLISEYLRHVDEATELLKRSFGTKNIHGLWRSNKIPRRGTVTDDVTYELHGIGCCVCLSGLYIDFDYGPDDRVDGFDLWRLYIYACELPQKYKKYTDKEYLAHELGEYLKLGKAKKIPGSMSNLYFIQS</sequence>
<dbReference type="InterPro" id="IPR054191">
    <property type="entry name" value="DUF6896"/>
</dbReference>
<name>A0ABX2R576_9PSED</name>
<gene>
    <name evidence="2" type="ORF">HX871_31520</name>
</gene>
<evidence type="ECO:0000313" key="3">
    <source>
        <dbReference type="Proteomes" id="UP000572863"/>
    </source>
</evidence>
<dbReference type="Pfam" id="PF21837">
    <property type="entry name" value="DUF6896"/>
    <property type="match status" value="1"/>
</dbReference>
<comment type="caution">
    <text evidence="2">The sequence shown here is derived from an EMBL/GenBank/DDBJ whole genome shotgun (WGS) entry which is preliminary data.</text>
</comment>
<proteinExistence type="predicted"/>